<keyword evidence="3" id="KW-1185">Reference proteome</keyword>
<evidence type="ECO:0000313" key="3">
    <source>
        <dbReference type="Proteomes" id="UP000325295"/>
    </source>
</evidence>
<dbReference type="OrthoDB" id="5292533at2"/>
<dbReference type="Proteomes" id="UP000325295">
    <property type="component" value="Chromosome"/>
</dbReference>
<organism evidence="2 3">
    <name type="scientific">Paucilactobacillus nenjiangensis</name>
    <dbReference type="NCBI Taxonomy" id="1296540"/>
    <lineage>
        <taxon>Bacteria</taxon>
        <taxon>Bacillati</taxon>
        <taxon>Bacillota</taxon>
        <taxon>Bacilli</taxon>
        <taxon>Lactobacillales</taxon>
        <taxon>Lactobacillaceae</taxon>
        <taxon>Paucilactobacillus</taxon>
    </lineage>
</organism>
<reference evidence="2 3" key="1">
    <citation type="submission" date="2019-09" db="EMBL/GenBank/DDBJ databases">
        <title>Complete Genome Sequence of Lactobacillus nenjiangensis SH-Y15, isolated from sauerkraut.</title>
        <authorList>
            <person name="Yang H."/>
        </authorList>
    </citation>
    <scope>NUCLEOTIDE SEQUENCE [LARGE SCALE GENOMIC DNA]</scope>
    <source>
        <strain evidence="2 3">SH-Y15</strain>
    </source>
</reference>
<dbReference type="AlphaFoldDB" id="A0A5P1X0P8"/>
<dbReference type="InterPro" id="IPR036291">
    <property type="entry name" value="NAD(P)-bd_dom_sf"/>
</dbReference>
<dbReference type="EMBL" id="CP043939">
    <property type="protein sequence ID" value="QER66454.1"/>
    <property type="molecule type" value="Genomic_DNA"/>
</dbReference>
<evidence type="ECO:0000313" key="2">
    <source>
        <dbReference type="EMBL" id="QER66454.1"/>
    </source>
</evidence>
<accession>A0A5P1X0P8</accession>
<protein>
    <submittedName>
        <fullName evidence="2">NAD-dependent epimerase/dehydratase family protein</fullName>
    </submittedName>
</protein>
<dbReference type="Pfam" id="PF01370">
    <property type="entry name" value="Epimerase"/>
    <property type="match status" value="1"/>
</dbReference>
<dbReference type="KEGG" id="lnn:F0161_00310"/>
<gene>
    <name evidence="2" type="ORF">F0161_00310</name>
</gene>
<sequence>MEIIIMNIVLLGGNGYLGRNFTEKIVGMNLEIDVLVLSRSGKNSLSKPQIENIAVDLNDYDAVKNSLPDQIDYIVDFIGRPEKDATQLRAINMQPVELMKRLAEEKQVKAMGMIGGVLGAKSFVNIKAEAIQLLKTSSIPLAYVEPTLVYGNGRQDSMTKMVPLLKFFGLFAKNMKPVDVNEVVSDLAIQLFKY</sequence>
<dbReference type="Gene3D" id="3.40.50.720">
    <property type="entry name" value="NAD(P)-binding Rossmann-like Domain"/>
    <property type="match status" value="1"/>
</dbReference>
<evidence type="ECO:0000259" key="1">
    <source>
        <dbReference type="Pfam" id="PF01370"/>
    </source>
</evidence>
<dbReference type="SUPFAM" id="SSF51735">
    <property type="entry name" value="NAD(P)-binding Rossmann-fold domains"/>
    <property type="match status" value="1"/>
</dbReference>
<dbReference type="InterPro" id="IPR001509">
    <property type="entry name" value="Epimerase_deHydtase"/>
</dbReference>
<name>A0A5P1X0P8_9LACO</name>
<proteinExistence type="predicted"/>
<feature type="domain" description="NAD-dependent epimerase/dehydratase" evidence="1">
    <location>
        <begin position="8"/>
        <end position="104"/>
    </location>
</feature>